<dbReference type="RefSeq" id="WP_130021914.1">
    <property type="nucleotide sequence ID" value="NZ_SEWF01000021.1"/>
</dbReference>
<dbReference type="Proteomes" id="UP000293162">
    <property type="component" value="Unassembled WGS sequence"/>
</dbReference>
<protein>
    <submittedName>
        <fullName evidence="4">Tail fiber domain-containing protein</fullName>
    </submittedName>
</protein>
<feature type="signal peptide" evidence="2">
    <location>
        <begin position="1"/>
        <end position="20"/>
    </location>
</feature>
<evidence type="ECO:0000259" key="3">
    <source>
        <dbReference type="PROSITE" id="PS51688"/>
    </source>
</evidence>
<feature type="domain" description="Peptidase S74" evidence="3">
    <location>
        <begin position="302"/>
        <end position="392"/>
    </location>
</feature>
<name>A0A4Q5LYM2_9BACT</name>
<keyword evidence="5" id="KW-1185">Reference proteome</keyword>
<dbReference type="OrthoDB" id="952861at2"/>
<reference evidence="4 5" key="1">
    <citation type="submission" date="2019-02" db="EMBL/GenBank/DDBJ databases">
        <title>Bacterial novel species Emticicia sp. 17J42-9 isolated from soil.</title>
        <authorList>
            <person name="Jung H.-Y."/>
        </authorList>
    </citation>
    <scope>NUCLEOTIDE SEQUENCE [LARGE SCALE GENOMIC DNA]</scope>
    <source>
        <strain evidence="4 5">17J42-9</strain>
    </source>
</reference>
<dbReference type="InterPro" id="IPR030392">
    <property type="entry name" value="S74_ICA"/>
</dbReference>
<dbReference type="Pfam" id="PF13884">
    <property type="entry name" value="Peptidase_S74"/>
    <property type="match status" value="1"/>
</dbReference>
<keyword evidence="2" id="KW-0732">Signal</keyword>
<keyword evidence="1" id="KW-0175">Coiled coil</keyword>
<dbReference type="PROSITE" id="PS51688">
    <property type="entry name" value="ICA"/>
    <property type="match status" value="1"/>
</dbReference>
<proteinExistence type="predicted"/>
<gene>
    <name evidence="4" type="ORF">EWM59_14865</name>
</gene>
<evidence type="ECO:0000256" key="2">
    <source>
        <dbReference type="SAM" id="SignalP"/>
    </source>
</evidence>
<comment type="caution">
    <text evidence="4">The sequence shown here is derived from an EMBL/GenBank/DDBJ whole genome shotgun (WGS) entry which is preliminary data.</text>
</comment>
<evidence type="ECO:0000313" key="5">
    <source>
        <dbReference type="Proteomes" id="UP000293162"/>
    </source>
</evidence>
<sequence>MKKLLLCICVILLAIKIAIGQSGEISSQSIAFPKYTTSNRPSANTVGTGSVLFNTTENIHEYSNGTSWLNLVGTNSLPSGTNHQTLRNSGTNWVADDNFKNNGTNVWIGNVTPIASDFLTVTAPAGLNNTAIKGVAPSGYGVLGSSTSGYGMVGISDSFVGVKGRSVSGNGIEGESQTGYGVYGTSYRYPAVAGFSTIGQGVYGHSTDSYGVVAVSAGNVALLASSVNGYSAYFDGKLKVFKGANTADAGIDFSSNSLSDGYIGMRGNSEMGIFGYGLNDWIQRWNVYSGSICYATTPTICSDIRLKKDFRPVQNSSLRLSQLKGFNYLWKNEKMTDLQTGFIAQEIQKIFPELVTTDAKGFLSVNYVGLIPHLVEANKILQKQNEDLLSRVERLEKVILAQETTLNTPKTKK</sequence>
<feature type="coiled-coil region" evidence="1">
    <location>
        <begin position="378"/>
        <end position="405"/>
    </location>
</feature>
<organism evidence="4 5">
    <name type="scientific">Emticicia agri</name>
    <dbReference type="NCBI Taxonomy" id="2492393"/>
    <lineage>
        <taxon>Bacteria</taxon>
        <taxon>Pseudomonadati</taxon>
        <taxon>Bacteroidota</taxon>
        <taxon>Cytophagia</taxon>
        <taxon>Cytophagales</taxon>
        <taxon>Leadbetterellaceae</taxon>
        <taxon>Emticicia</taxon>
    </lineage>
</organism>
<evidence type="ECO:0000313" key="4">
    <source>
        <dbReference type="EMBL" id="RYU94789.1"/>
    </source>
</evidence>
<feature type="chain" id="PRO_5020677379" evidence="2">
    <location>
        <begin position="21"/>
        <end position="413"/>
    </location>
</feature>
<evidence type="ECO:0000256" key="1">
    <source>
        <dbReference type="SAM" id="Coils"/>
    </source>
</evidence>
<accession>A0A4Q5LYM2</accession>
<dbReference type="AlphaFoldDB" id="A0A4Q5LYM2"/>
<dbReference type="EMBL" id="SEWF01000021">
    <property type="protein sequence ID" value="RYU94789.1"/>
    <property type="molecule type" value="Genomic_DNA"/>
</dbReference>